<proteinExistence type="predicted"/>
<dbReference type="Proteomes" id="UP000024635">
    <property type="component" value="Unassembled WGS sequence"/>
</dbReference>
<dbReference type="AlphaFoldDB" id="A0A016RVY7"/>
<comment type="caution">
    <text evidence="1">The sequence shown here is derived from an EMBL/GenBank/DDBJ whole genome shotgun (WGS) entry which is preliminary data.</text>
</comment>
<evidence type="ECO:0000313" key="1">
    <source>
        <dbReference type="EMBL" id="EYB82476.1"/>
    </source>
</evidence>
<gene>
    <name evidence="1" type="primary">Acey_s0359.g3427</name>
    <name evidence="1" type="ORF">Y032_0359g3427</name>
</gene>
<name>A0A016RVY7_9BILA</name>
<keyword evidence="2" id="KW-1185">Reference proteome</keyword>
<organism evidence="1 2">
    <name type="scientific">Ancylostoma ceylanicum</name>
    <dbReference type="NCBI Taxonomy" id="53326"/>
    <lineage>
        <taxon>Eukaryota</taxon>
        <taxon>Metazoa</taxon>
        <taxon>Ecdysozoa</taxon>
        <taxon>Nematoda</taxon>
        <taxon>Chromadorea</taxon>
        <taxon>Rhabditida</taxon>
        <taxon>Rhabditina</taxon>
        <taxon>Rhabditomorpha</taxon>
        <taxon>Strongyloidea</taxon>
        <taxon>Ancylostomatidae</taxon>
        <taxon>Ancylostomatinae</taxon>
        <taxon>Ancylostoma</taxon>
    </lineage>
</organism>
<protein>
    <submittedName>
        <fullName evidence="1">Uncharacterized protein</fullName>
    </submittedName>
</protein>
<reference evidence="2" key="1">
    <citation type="journal article" date="2015" name="Nat. Genet.">
        <title>The genome and transcriptome of the zoonotic hookworm Ancylostoma ceylanicum identify infection-specific gene families.</title>
        <authorList>
            <person name="Schwarz E.M."/>
            <person name="Hu Y."/>
            <person name="Antoshechkin I."/>
            <person name="Miller M.M."/>
            <person name="Sternberg P.W."/>
            <person name="Aroian R.V."/>
        </authorList>
    </citation>
    <scope>NUCLEOTIDE SEQUENCE</scope>
    <source>
        <strain evidence="2">HY135</strain>
    </source>
</reference>
<evidence type="ECO:0000313" key="2">
    <source>
        <dbReference type="Proteomes" id="UP000024635"/>
    </source>
</evidence>
<sequence length="76" mass="8190">MNYCSRCSTGARPGQEQNSLNASPVTIWASVSRFGTGHLSFSEPKKCTPTGGMGQFLQVHTQPSKISLSEALDLFL</sequence>
<dbReference type="EMBL" id="JARK01001695">
    <property type="protein sequence ID" value="EYB82476.1"/>
    <property type="molecule type" value="Genomic_DNA"/>
</dbReference>
<accession>A0A016RVY7</accession>